<organism evidence="5 6">
    <name type="scientific">Cardiosporidium cionae</name>
    <dbReference type="NCBI Taxonomy" id="476202"/>
    <lineage>
        <taxon>Eukaryota</taxon>
        <taxon>Sar</taxon>
        <taxon>Alveolata</taxon>
        <taxon>Apicomplexa</taxon>
        <taxon>Aconoidasida</taxon>
        <taxon>Nephromycida</taxon>
        <taxon>Cardiosporidium</taxon>
    </lineage>
</organism>
<feature type="compositionally biased region" description="Low complexity" evidence="4">
    <location>
        <begin position="59"/>
        <end position="84"/>
    </location>
</feature>
<evidence type="ECO:0000313" key="5">
    <source>
        <dbReference type="EMBL" id="KAF8821073.1"/>
    </source>
</evidence>
<dbReference type="SMART" id="SM00320">
    <property type="entry name" value="WD40"/>
    <property type="match status" value="6"/>
</dbReference>
<dbReference type="EMBL" id="JADAQX010000241">
    <property type="protein sequence ID" value="KAF8821073.1"/>
    <property type="molecule type" value="Genomic_DNA"/>
</dbReference>
<dbReference type="PANTHER" id="PTHR14221:SF0">
    <property type="entry name" value="WD REPEAT-CONTAINING PROTEIN 44"/>
    <property type="match status" value="1"/>
</dbReference>
<evidence type="ECO:0000313" key="6">
    <source>
        <dbReference type="Proteomes" id="UP000823046"/>
    </source>
</evidence>
<accession>A0ABQ7JAU4</accession>
<dbReference type="InterPro" id="IPR036322">
    <property type="entry name" value="WD40_repeat_dom_sf"/>
</dbReference>
<comment type="caution">
    <text evidence="5">The sequence shown here is derived from an EMBL/GenBank/DDBJ whole genome shotgun (WGS) entry which is preliminary data.</text>
</comment>
<feature type="repeat" description="WD" evidence="3">
    <location>
        <begin position="375"/>
        <end position="409"/>
    </location>
</feature>
<dbReference type="SUPFAM" id="SSF50978">
    <property type="entry name" value="WD40 repeat-like"/>
    <property type="match status" value="1"/>
</dbReference>
<reference evidence="5 6" key="1">
    <citation type="journal article" date="2020" name="bioRxiv">
        <title>Metabolic contributions of an alphaproteobacterial endosymbiont in the apicomplexan Cardiosporidium cionae.</title>
        <authorList>
            <person name="Hunter E.S."/>
            <person name="Paight C.J."/>
            <person name="Lane C.E."/>
        </authorList>
    </citation>
    <scope>NUCLEOTIDE SEQUENCE [LARGE SCALE GENOMIC DNA]</scope>
    <source>
        <strain evidence="5">ESH_2018</strain>
    </source>
</reference>
<feature type="region of interest" description="Disordered" evidence="4">
    <location>
        <begin position="51"/>
        <end position="106"/>
    </location>
</feature>
<name>A0ABQ7JAU4_9APIC</name>
<dbReference type="PANTHER" id="PTHR14221">
    <property type="entry name" value="WD REPEAT DOMAIN 44"/>
    <property type="match status" value="1"/>
</dbReference>
<dbReference type="InterPro" id="IPR001680">
    <property type="entry name" value="WD40_rpt"/>
</dbReference>
<dbReference type="InterPro" id="IPR040324">
    <property type="entry name" value="WDR44/Dgr2"/>
</dbReference>
<gene>
    <name evidence="5" type="ORF">IE077_002489</name>
</gene>
<keyword evidence="1 3" id="KW-0853">WD repeat</keyword>
<keyword evidence="6" id="KW-1185">Reference proteome</keyword>
<evidence type="ECO:0000256" key="4">
    <source>
        <dbReference type="SAM" id="MobiDB-lite"/>
    </source>
</evidence>
<proteinExistence type="predicted"/>
<evidence type="ECO:0000256" key="1">
    <source>
        <dbReference type="ARBA" id="ARBA00022574"/>
    </source>
</evidence>
<dbReference type="PROSITE" id="PS50294">
    <property type="entry name" value="WD_REPEATS_REGION"/>
    <property type="match status" value="1"/>
</dbReference>
<dbReference type="Pfam" id="PF00400">
    <property type="entry name" value="WD40"/>
    <property type="match status" value="3"/>
</dbReference>
<sequence length="799" mass="88599">METQGMHPRTQWGVSLVSAESLQSLQEHFLVEKQKASDRLTRAKETIRLSFPRHSLTDSSSSSSDNDMQEGSTEGASSSSGLVRSSRKIGKSIMSERESMGINGDTRMEALEISSRSYNPRTRANHYKQTEASFKDSTVQSSFAAISETEKIMAEFFSFDYPVNDSTSLQPAKSANRKEKDKKNQFKLNSGTADSAWGYSRVIPGWSFGGNDDEVDLDSHISSKQNSGMKLGWIRSFNPFKRASKAETDTSFDDTPSEVSRAADNTEVIENLEAFSIPVKVNVKTSVELSDLRCIRDIHVEKDTPIWCIAICPHCEWLAVGTHSGLVALWKFPAVEESFEKCEEATTDPRSYSNKSKTDPTKSEWLISDQPTLKLDGHTAAVIQLVWSLEQPASRLLSVSLDSTVRLWDPAEGVNAIAVLHCNNWPIAACFHPVFKDVMFTGCLKAILRMWKLELHTGAEGCSKRGKNKAPHAAINSFRKYDAHISEQTTVPDLVTAMSLSPNGAVLAVGFKGGSVGFYESRTLHLLSEVDCKNRRGKNAKGRKVTGLVWKLTGSEICITTNDSRIRVFDVNELACIAKFKGHLNDKTLIRAEFTADEHYVICGSENGWICLWDTVDPHVPPMNPKFNWSKKKRPTNTSYEAFRAFHDNLTSFTVGKQNLTALVLSRLILLDSNLCAPMVTSTSTTTAITKKGYPTRSAKQLRNATVAGRGTERPLDYFKSNGPIKAPVRNLVDADTNKSAHALPSAWLYDEKLCLVSKTFPQWRKDSVHGSCKDLVFIGGSASGTIRIFINIGFPMKR</sequence>
<dbReference type="Proteomes" id="UP000823046">
    <property type="component" value="Unassembled WGS sequence"/>
</dbReference>
<dbReference type="Gene3D" id="2.130.10.10">
    <property type="entry name" value="YVTN repeat-like/Quinoprotein amine dehydrogenase"/>
    <property type="match status" value="1"/>
</dbReference>
<feature type="region of interest" description="Disordered" evidence="4">
    <location>
        <begin position="168"/>
        <end position="189"/>
    </location>
</feature>
<keyword evidence="2" id="KW-0677">Repeat</keyword>
<dbReference type="InterPro" id="IPR015943">
    <property type="entry name" value="WD40/YVTN_repeat-like_dom_sf"/>
</dbReference>
<dbReference type="PROSITE" id="PS50082">
    <property type="entry name" value="WD_REPEATS_2"/>
    <property type="match status" value="1"/>
</dbReference>
<protein>
    <submittedName>
        <fullName evidence="5">WD domain, G-beta repeat-containing protein</fullName>
    </submittedName>
</protein>
<evidence type="ECO:0000256" key="3">
    <source>
        <dbReference type="PROSITE-ProRule" id="PRU00221"/>
    </source>
</evidence>
<evidence type="ECO:0000256" key="2">
    <source>
        <dbReference type="ARBA" id="ARBA00022737"/>
    </source>
</evidence>